<protein>
    <submittedName>
        <fullName evidence="2">Uncharacterized protein</fullName>
    </submittedName>
</protein>
<evidence type="ECO:0000313" key="2">
    <source>
        <dbReference type="EMBL" id="KAG0532280.1"/>
    </source>
</evidence>
<evidence type="ECO:0000256" key="1">
    <source>
        <dbReference type="SAM" id="MobiDB-lite"/>
    </source>
</evidence>
<organism evidence="2 3">
    <name type="scientific">Sorghum bicolor</name>
    <name type="common">Sorghum</name>
    <name type="synonym">Sorghum vulgare</name>
    <dbReference type="NCBI Taxonomy" id="4558"/>
    <lineage>
        <taxon>Eukaryota</taxon>
        <taxon>Viridiplantae</taxon>
        <taxon>Streptophyta</taxon>
        <taxon>Embryophyta</taxon>
        <taxon>Tracheophyta</taxon>
        <taxon>Spermatophyta</taxon>
        <taxon>Magnoliopsida</taxon>
        <taxon>Liliopsida</taxon>
        <taxon>Poales</taxon>
        <taxon>Poaceae</taxon>
        <taxon>PACMAD clade</taxon>
        <taxon>Panicoideae</taxon>
        <taxon>Andropogonodae</taxon>
        <taxon>Andropogoneae</taxon>
        <taxon>Sorghinae</taxon>
        <taxon>Sorghum</taxon>
    </lineage>
</organism>
<dbReference type="Proteomes" id="UP000807115">
    <property type="component" value="Chromosome 4"/>
</dbReference>
<accession>A0A921R357</accession>
<sequence length="158" mass="16682">MNCSAKCGHVAIGSPAATHSSTEFQPQCVTKAPVAGCDRIAFCGAQPVTTSPLSPTRRSKPSSDSHRSNSPRLAGFTAQMNGRSLASSPCAISTSCDCDERTRLPKLTSTTDRDFLDSSHVEHRTAAVSSESEVAVDGMLCWRKRGPTVHTFLPSAAS</sequence>
<reference evidence="2" key="1">
    <citation type="journal article" date="2019" name="BMC Genomics">
        <title>A new reference genome for Sorghum bicolor reveals high levels of sequence similarity between sweet and grain genotypes: implications for the genetics of sugar metabolism.</title>
        <authorList>
            <person name="Cooper E.A."/>
            <person name="Brenton Z.W."/>
            <person name="Flinn B.S."/>
            <person name="Jenkins J."/>
            <person name="Shu S."/>
            <person name="Flowers D."/>
            <person name="Luo F."/>
            <person name="Wang Y."/>
            <person name="Xia P."/>
            <person name="Barry K."/>
            <person name="Daum C."/>
            <person name="Lipzen A."/>
            <person name="Yoshinaga Y."/>
            <person name="Schmutz J."/>
            <person name="Saski C."/>
            <person name="Vermerris W."/>
            <person name="Kresovich S."/>
        </authorList>
    </citation>
    <scope>NUCLEOTIDE SEQUENCE</scope>
</reference>
<proteinExistence type="predicted"/>
<feature type="region of interest" description="Disordered" evidence="1">
    <location>
        <begin position="49"/>
        <end position="78"/>
    </location>
</feature>
<comment type="caution">
    <text evidence="2">The sequence shown here is derived from an EMBL/GenBank/DDBJ whole genome shotgun (WGS) entry which is preliminary data.</text>
</comment>
<reference evidence="2" key="2">
    <citation type="submission" date="2020-10" db="EMBL/GenBank/DDBJ databases">
        <authorList>
            <person name="Cooper E.A."/>
            <person name="Brenton Z.W."/>
            <person name="Flinn B.S."/>
            <person name="Jenkins J."/>
            <person name="Shu S."/>
            <person name="Flowers D."/>
            <person name="Luo F."/>
            <person name="Wang Y."/>
            <person name="Xia P."/>
            <person name="Barry K."/>
            <person name="Daum C."/>
            <person name="Lipzen A."/>
            <person name="Yoshinaga Y."/>
            <person name="Schmutz J."/>
            <person name="Saski C."/>
            <person name="Vermerris W."/>
            <person name="Kresovich S."/>
        </authorList>
    </citation>
    <scope>NUCLEOTIDE SEQUENCE</scope>
</reference>
<dbReference type="EMBL" id="CM027683">
    <property type="protein sequence ID" value="KAG0532280.1"/>
    <property type="molecule type" value="Genomic_DNA"/>
</dbReference>
<dbReference type="AlphaFoldDB" id="A0A921R357"/>
<evidence type="ECO:0000313" key="3">
    <source>
        <dbReference type="Proteomes" id="UP000807115"/>
    </source>
</evidence>
<gene>
    <name evidence="2" type="ORF">BDA96_04G094600</name>
</gene>
<name>A0A921R357_SORBI</name>